<name>A0ABP9S9K1_9ACTN</name>
<dbReference type="RefSeq" id="WP_345634244.1">
    <property type="nucleotide sequence ID" value="NZ_BAABJQ010000018.1"/>
</dbReference>
<dbReference type="EMBL" id="BAABJQ010000018">
    <property type="protein sequence ID" value="GAA5193119.1"/>
    <property type="molecule type" value="Genomic_DNA"/>
</dbReference>
<evidence type="ECO:0000313" key="3">
    <source>
        <dbReference type="Proteomes" id="UP001501570"/>
    </source>
</evidence>
<gene>
    <name evidence="2" type="ORF">GCM10023322_54290</name>
</gene>
<feature type="region of interest" description="Disordered" evidence="1">
    <location>
        <begin position="1"/>
        <end position="21"/>
    </location>
</feature>
<dbReference type="Pfam" id="PF13489">
    <property type="entry name" value="Methyltransf_23"/>
    <property type="match status" value="1"/>
</dbReference>
<evidence type="ECO:0000313" key="2">
    <source>
        <dbReference type="EMBL" id="GAA5193119.1"/>
    </source>
</evidence>
<accession>A0ABP9S9K1</accession>
<dbReference type="Proteomes" id="UP001501570">
    <property type="component" value="Unassembled WGS sequence"/>
</dbReference>
<keyword evidence="3" id="KW-1185">Reference proteome</keyword>
<comment type="caution">
    <text evidence="2">The sequence shown here is derived from an EMBL/GenBank/DDBJ whole genome shotgun (WGS) entry which is preliminary data.</text>
</comment>
<dbReference type="Gene3D" id="3.40.50.150">
    <property type="entry name" value="Vaccinia Virus protein VP39"/>
    <property type="match status" value="2"/>
</dbReference>
<organism evidence="2 3">
    <name type="scientific">Rugosimonospora acidiphila</name>
    <dbReference type="NCBI Taxonomy" id="556531"/>
    <lineage>
        <taxon>Bacteria</taxon>
        <taxon>Bacillati</taxon>
        <taxon>Actinomycetota</taxon>
        <taxon>Actinomycetes</taxon>
        <taxon>Micromonosporales</taxon>
        <taxon>Micromonosporaceae</taxon>
        <taxon>Rugosimonospora</taxon>
    </lineage>
</organism>
<evidence type="ECO:0000256" key="1">
    <source>
        <dbReference type="SAM" id="MobiDB-lite"/>
    </source>
</evidence>
<dbReference type="InterPro" id="IPR029063">
    <property type="entry name" value="SAM-dependent_MTases_sf"/>
</dbReference>
<proteinExistence type="predicted"/>
<dbReference type="SUPFAM" id="SSF53335">
    <property type="entry name" value="S-adenosyl-L-methionine-dependent methyltransferases"/>
    <property type="match status" value="1"/>
</dbReference>
<protein>
    <recommendedName>
        <fullName evidence="4">Methyltransferase domain-containing protein</fullName>
    </recommendedName>
</protein>
<sequence length="276" mass="29953">MTGPATEAYAHDNDHDNGGSVAPHEALTSLLDPLSRWRITGLLDLTGARCLVIGAGAGSVAAWLADRVGPDGSVRTMDTGPRLIPDHPRPYPPRPDLVASLPPGETYDLVHARLLLNQLPQRRRVLQRLAEAVALGGVLLTEDFWPTPPHEIVAHAQTEEDAALLRRFHLTHLRILAEHGNDRSWSRRALLAFMEEGFTEVQAVTYGATWSGGGPGCRLLDAGAGQLEEELLAAGLTDEELDRVHVLLGDPSLVLHGHLLYSTSGRRLSTEDGERE</sequence>
<dbReference type="CDD" id="cd02440">
    <property type="entry name" value="AdoMet_MTases"/>
    <property type="match status" value="1"/>
</dbReference>
<evidence type="ECO:0008006" key="4">
    <source>
        <dbReference type="Google" id="ProtNLM"/>
    </source>
</evidence>
<reference evidence="3" key="1">
    <citation type="journal article" date="2019" name="Int. J. Syst. Evol. Microbiol.">
        <title>The Global Catalogue of Microorganisms (GCM) 10K type strain sequencing project: providing services to taxonomists for standard genome sequencing and annotation.</title>
        <authorList>
            <consortium name="The Broad Institute Genomics Platform"/>
            <consortium name="The Broad Institute Genome Sequencing Center for Infectious Disease"/>
            <person name="Wu L."/>
            <person name="Ma J."/>
        </authorList>
    </citation>
    <scope>NUCLEOTIDE SEQUENCE [LARGE SCALE GENOMIC DNA]</scope>
    <source>
        <strain evidence="3">JCM 18304</strain>
    </source>
</reference>